<comment type="caution">
    <text evidence="3">The sequence shown here is derived from an EMBL/GenBank/DDBJ whole genome shotgun (WGS) entry which is preliminary data.</text>
</comment>
<evidence type="ECO:0000256" key="1">
    <source>
        <dbReference type="SAM" id="MobiDB-lite"/>
    </source>
</evidence>
<keyword evidence="4" id="KW-1185">Reference proteome</keyword>
<keyword evidence="2" id="KW-0812">Transmembrane</keyword>
<evidence type="ECO:0000313" key="3">
    <source>
        <dbReference type="EMBL" id="KAK8243608.1"/>
    </source>
</evidence>
<keyword evidence="2" id="KW-0472">Membrane</keyword>
<organism evidence="3 4">
    <name type="scientific">Phyllosticta capitalensis</name>
    <dbReference type="NCBI Taxonomy" id="121624"/>
    <lineage>
        <taxon>Eukaryota</taxon>
        <taxon>Fungi</taxon>
        <taxon>Dikarya</taxon>
        <taxon>Ascomycota</taxon>
        <taxon>Pezizomycotina</taxon>
        <taxon>Dothideomycetes</taxon>
        <taxon>Dothideomycetes incertae sedis</taxon>
        <taxon>Botryosphaeriales</taxon>
        <taxon>Phyllostictaceae</taxon>
        <taxon>Phyllosticta</taxon>
    </lineage>
</organism>
<dbReference type="EMBL" id="JBBWRZ010000002">
    <property type="protein sequence ID" value="KAK8243608.1"/>
    <property type="molecule type" value="Genomic_DNA"/>
</dbReference>
<keyword evidence="2" id="KW-1133">Transmembrane helix</keyword>
<feature type="compositionally biased region" description="Polar residues" evidence="1">
    <location>
        <begin position="69"/>
        <end position="82"/>
    </location>
</feature>
<sequence length="97" mass="10277">MNSTTYYPPFASRGKSNFSAEAVIAIVSAVLTVLVPVAGFTVKRLFSQRSKPESVEGTGTGSPDMELGTTHSTISGRRSSLNWDPPFNGEELPGALT</sequence>
<feature type="transmembrane region" description="Helical" evidence="2">
    <location>
        <begin position="20"/>
        <end position="42"/>
    </location>
</feature>
<accession>A0ABR1YY43</accession>
<evidence type="ECO:0000256" key="2">
    <source>
        <dbReference type="SAM" id="Phobius"/>
    </source>
</evidence>
<name>A0ABR1YY43_9PEZI</name>
<dbReference type="Proteomes" id="UP001492380">
    <property type="component" value="Unassembled WGS sequence"/>
</dbReference>
<evidence type="ECO:0000313" key="4">
    <source>
        <dbReference type="Proteomes" id="UP001492380"/>
    </source>
</evidence>
<reference evidence="3 4" key="1">
    <citation type="submission" date="2024-04" db="EMBL/GenBank/DDBJ databases">
        <title>Phyllosticta paracitricarpa is synonymous to the EU quarantine fungus P. citricarpa based on phylogenomic analyses.</title>
        <authorList>
            <consortium name="Lawrence Berkeley National Laboratory"/>
            <person name="Van Ingen-Buijs V.A."/>
            <person name="Van Westerhoven A.C."/>
            <person name="Haridas S."/>
            <person name="Skiadas P."/>
            <person name="Martin F."/>
            <person name="Groenewald J.Z."/>
            <person name="Crous P.W."/>
            <person name="Seidl M.F."/>
        </authorList>
    </citation>
    <scope>NUCLEOTIDE SEQUENCE [LARGE SCALE GENOMIC DNA]</scope>
    <source>
        <strain evidence="3 4">CBS 123374</strain>
    </source>
</reference>
<protein>
    <submittedName>
        <fullName evidence="3">Uncharacterized protein</fullName>
    </submittedName>
</protein>
<gene>
    <name evidence="3" type="ORF">HDK90DRAFT_507423</name>
</gene>
<feature type="region of interest" description="Disordered" evidence="1">
    <location>
        <begin position="48"/>
        <end position="97"/>
    </location>
</feature>
<proteinExistence type="predicted"/>